<dbReference type="AlphaFoldDB" id="A0A173LQ46"/>
<evidence type="ECO:0000256" key="1">
    <source>
        <dbReference type="ARBA" id="ARBA00023015"/>
    </source>
</evidence>
<dbReference type="PROSITE" id="PS50977">
    <property type="entry name" value="HTH_TETR_2"/>
    <property type="match status" value="1"/>
</dbReference>
<dbReference type="EMBL" id="CP015961">
    <property type="protein sequence ID" value="ANI93824.1"/>
    <property type="molecule type" value="Genomic_DNA"/>
</dbReference>
<dbReference type="GO" id="GO:0045892">
    <property type="term" value="P:negative regulation of DNA-templated transcription"/>
    <property type="evidence" value="ECO:0007669"/>
    <property type="project" value="UniProtKB-ARBA"/>
</dbReference>
<dbReference type="SUPFAM" id="SSF48498">
    <property type="entry name" value="Tetracyclin repressor-like, C-terminal domain"/>
    <property type="match status" value="1"/>
</dbReference>
<dbReference type="FunFam" id="1.10.10.60:FF:000141">
    <property type="entry name" value="TetR family transcriptional regulator"/>
    <property type="match status" value="1"/>
</dbReference>
<keyword evidence="2 4" id="KW-0238">DNA-binding</keyword>
<keyword evidence="3" id="KW-0804">Transcription</keyword>
<dbReference type="InterPro" id="IPR054129">
    <property type="entry name" value="DesT_TetR_C"/>
</dbReference>
<dbReference type="InterPro" id="IPR050109">
    <property type="entry name" value="HTH-type_TetR-like_transc_reg"/>
</dbReference>
<evidence type="ECO:0000313" key="8">
    <source>
        <dbReference type="Proteomes" id="UP000186104"/>
    </source>
</evidence>
<dbReference type="GO" id="GO:0000976">
    <property type="term" value="F:transcription cis-regulatory region binding"/>
    <property type="evidence" value="ECO:0007669"/>
    <property type="project" value="TreeGrafter"/>
</dbReference>
<dbReference type="SUPFAM" id="SSF46689">
    <property type="entry name" value="Homeodomain-like"/>
    <property type="match status" value="1"/>
</dbReference>
<dbReference type="Pfam" id="PF21943">
    <property type="entry name" value="TetR_C_46"/>
    <property type="match status" value="1"/>
</dbReference>
<accession>A0A173LQ46</accession>
<dbReference type="InterPro" id="IPR009057">
    <property type="entry name" value="Homeodomain-like_sf"/>
</dbReference>
<sequence>MPTRATSSKRASSTAPREPSGGESKKHAGTKRVPRAIREQQMLDAAIKVFSEHGYRSSSMDAIAKQAETSKPMLYLYYGSKEELFLACVTRESGRLIDTLEAQIAPDDSPKTRLKKVISSFLQFVESNADSWNVVYRQAEAEPPFRQTVTSTRRLFIEMTAELLKRSTSDTYSGEDAELIAVALVGAGEAVADRVANKEVDQNAAADLVVQLSWGGLAGTNSTPLPRETS</sequence>
<dbReference type="Pfam" id="PF00440">
    <property type="entry name" value="TetR_N"/>
    <property type="match status" value="1"/>
</dbReference>
<evidence type="ECO:0000259" key="6">
    <source>
        <dbReference type="PROSITE" id="PS50977"/>
    </source>
</evidence>
<dbReference type="PANTHER" id="PTHR30055">
    <property type="entry name" value="HTH-TYPE TRANSCRIPTIONAL REGULATOR RUTR"/>
    <property type="match status" value="1"/>
</dbReference>
<dbReference type="Proteomes" id="UP000186104">
    <property type="component" value="Chromosome"/>
</dbReference>
<keyword evidence="1" id="KW-0805">Transcription regulation</keyword>
<evidence type="ECO:0000256" key="3">
    <source>
        <dbReference type="ARBA" id="ARBA00023163"/>
    </source>
</evidence>
<dbReference type="InterPro" id="IPR036271">
    <property type="entry name" value="Tet_transcr_reg_TetR-rel_C_sf"/>
</dbReference>
<feature type="compositionally biased region" description="Low complexity" evidence="5">
    <location>
        <begin position="1"/>
        <end position="17"/>
    </location>
</feature>
<feature type="DNA-binding region" description="H-T-H motif" evidence="4">
    <location>
        <begin position="59"/>
        <end position="78"/>
    </location>
</feature>
<dbReference type="STRING" id="499555.BJL86_3065"/>
<dbReference type="PANTHER" id="PTHR30055:SF158">
    <property type="entry name" value="POSSIBLE TRANSCRIPTIONAL REGULATORY PROTEIN (PROBABLY TETR-FAMILY)"/>
    <property type="match status" value="1"/>
</dbReference>
<keyword evidence="8" id="KW-1185">Reference proteome</keyword>
<evidence type="ECO:0000256" key="5">
    <source>
        <dbReference type="SAM" id="MobiDB-lite"/>
    </source>
</evidence>
<organism evidence="7 8">
    <name type="scientific">Dietzia timorensis</name>
    <dbReference type="NCBI Taxonomy" id="499555"/>
    <lineage>
        <taxon>Bacteria</taxon>
        <taxon>Bacillati</taxon>
        <taxon>Actinomycetota</taxon>
        <taxon>Actinomycetes</taxon>
        <taxon>Mycobacteriales</taxon>
        <taxon>Dietziaceae</taxon>
        <taxon>Dietzia</taxon>
    </lineage>
</organism>
<gene>
    <name evidence="7" type="ORF">BJL86_3065</name>
</gene>
<dbReference type="GO" id="GO:0003700">
    <property type="term" value="F:DNA-binding transcription factor activity"/>
    <property type="evidence" value="ECO:0007669"/>
    <property type="project" value="TreeGrafter"/>
</dbReference>
<dbReference type="KEGG" id="dtm:BJL86_3065"/>
<evidence type="ECO:0000256" key="2">
    <source>
        <dbReference type="ARBA" id="ARBA00023125"/>
    </source>
</evidence>
<protein>
    <submittedName>
        <fullName evidence="7">Fatty acid metabolism regulator protein</fullName>
    </submittedName>
</protein>
<reference evidence="7 8" key="1">
    <citation type="submission" date="2016-06" db="EMBL/GenBank/DDBJ databases">
        <title>Complete genome sequence of a saline-alkali tolerant type strain Dietzia timorensis ID05-A0528T.</title>
        <authorList>
            <person name="Wu X."/>
        </authorList>
    </citation>
    <scope>NUCLEOTIDE SEQUENCE [LARGE SCALE GENOMIC DNA]</scope>
    <source>
        <strain evidence="7 8">ID05-A0528</strain>
    </source>
</reference>
<evidence type="ECO:0000256" key="4">
    <source>
        <dbReference type="PROSITE-ProRule" id="PRU00335"/>
    </source>
</evidence>
<dbReference type="InterPro" id="IPR001647">
    <property type="entry name" value="HTH_TetR"/>
</dbReference>
<proteinExistence type="predicted"/>
<feature type="domain" description="HTH tetR-type" evidence="6">
    <location>
        <begin position="36"/>
        <end position="96"/>
    </location>
</feature>
<evidence type="ECO:0000313" key="7">
    <source>
        <dbReference type="EMBL" id="ANI93824.1"/>
    </source>
</evidence>
<dbReference type="PRINTS" id="PR00455">
    <property type="entry name" value="HTHTETR"/>
</dbReference>
<name>A0A173LQ46_9ACTN</name>
<feature type="region of interest" description="Disordered" evidence="5">
    <location>
        <begin position="1"/>
        <end position="34"/>
    </location>
</feature>
<dbReference type="Gene3D" id="1.10.357.10">
    <property type="entry name" value="Tetracycline Repressor, domain 2"/>
    <property type="match status" value="1"/>
</dbReference>